<dbReference type="RefSeq" id="WP_134505989.1">
    <property type="nucleotide sequence ID" value="NZ_SOFM01000003.1"/>
</dbReference>
<dbReference type="GO" id="GO:0005886">
    <property type="term" value="C:plasma membrane"/>
    <property type="evidence" value="ECO:0007669"/>
    <property type="project" value="UniProtKB-SubCell"/>
</dbReference>
<protein>
    <submittedName>
        <fullName evidence="2">Polyphenol oxidoreductase</fullName>
    </submittedName>
</protein>
<dbReference type="Pfam" id="PF12679">
    <property type="entry name" value="ABC2_membrane_2"/>
    <property type="match status" value="1"/>
</dbReference>
<feature type="transmembrane region" description="Helical" evidence="1">
    <location>
        <begin position="172"/>
        <end position="189"/>
    </location>
</feature>
<keyword evidence="1" id="KW-0472">Membrane</keyword>
<reference evidence="2 3" key="1">
    <citation type="submission" date="2019-03" db="EMBL/GenBank/DDBJ databases">
        <title>Genomics of glacier-inhabiting Cryobacterium strains.</title>
        <authorList>
            <person name="Liu Q."/>
            <person name="Xin Y.-H."/>
        </authorList>
    </citation>
    <scope>NUCLEOTIDE SEQUENCE [LARGE SCALE GENOMIC DNA]</scope>
    <source>
        <strain evidence="2 3">RHLT2-21</strain>
    </source>
</reference>
<evidence type="ECO:0000313" key="2">
    <source>
        <dbReference type="EMBL" id="TFC08003.1"/>
    </source>
</evidence>
<keyword evidence="1" id="KW-1133">Transmembrane helix</keyword>
<comment type="caution">
    <text evidence="2">The sequence shown here is derived from an EMBL/GenBank/DDBJ whole genome shotgun (WGS) entry which is preliminary data.</text>
</comment>
<accession>A0A4R8WEP3</accession>
<proteinExistence type="predicted"/>
<evidence type="ECO:0000256" key="1">
    <source>
        <dbReference type="SAM" id="Phobius"/>
    </source>
</evidence>
<keyword evidence="1" id="KW-0812">Transmembrane</keyword>
<gene>
    <name evidence="2" type="ORF">E3O32_00635</name>
</gene>
<sequence>MSDTWTVAGKELLDLRRDRLFAILIAFLAVATLISVAVASADFRNQQGAYNLYVANLVKSGTSIAPAAPRLFPLKLLRGGIEYLEILGALFAIVLGYETIAKEKHRGTLALVLSRPLGRFSFAGGKMLGLSIAWLGVVSALTVVSLLAVVTIGQAPIRGSDVARLLVSSGFAWLYLVFWTALTVGLTALSTRLSTGLILALIIWLAFVLIIPQIGDTMDPDNQVPGGLFATLRIKKPDELAVLAQFSAFDGIRNGLEVSSVTKHFERLTFAFLGIKDQYNQQPLDMVWVAMLPYSITLTAATFASVVFAALATTRRTLQRTHS</sequence>
<dbReference type="AlphaFoldDB" id="A0A4R8WEP3"/>
<dbReference type="PANTHER" id="PTHR43471">
    <property type="entry name" value="ABC TRANSPORTER PERMEASE"/>
    <property type="match status" value="1"/>
</dbReference>
<dbReference type="EMBL" id="SOFM01000003">
    <property type="protein sequence ID" value="TFC08003.1"/>
    <property type="molecule type" value="Genomic_DNA"/>
</dbReference>
<dbReference type="Proteomes" id="UP000297643">
    <property type="component" value="Unassembled WGS sequence"/>
</dbReference>
<feature type="transmembrane region" description="Helical" evidence="1">
    <location>
        <begin position="80"/>
        <end position="97"/>
    </location>
</feature>
<evidence type="ECO:0000313" key="3">
    <source>
        <dbReference type="Proteomes" id="UP000297643"/>
    </source>
</evidence>
<feature type="transmembrane region" description="Helical" evidence="1">
    <location>
        <begin position="20"/>
        <end position="41"/>
    </location>
</feature>
<feature type="transmembrane region" description="Helical" evidence="1">
    <location>
        <begin position="196"/>
        <end position="215"/>
    </location>
</feature>
<dbReference type="GO" id="GO:0140359">
    <property type="term" value="F:ABC-type transporter activity"/>
    <property type="evidence" value="ECO:0007669"/>
    <property type="project" value="InterPro"/>
</dbReference>
<feature type="transmembrane region" description="Helical" evidence="1">
    <location>
        <begin position="286"/>
        <end position="312"/>
    </location>
</feature>
<organism evidence="2 3">
    <name type="scientific">Cryobacterium mannosilyticum</name>
    <dbReference type="NCBI Taxonomy" id="1259190"/>
    <lineage>
        <taxon>Bacteria</taxon>
        <taxon>Bacillati</taxon>
        <taxon>Actinomycetota</taxon>
        <taxon>Actinomycetes</taxon>
        <taxon>Micrococcales</taxon>
        <taxon>Microbacteriaceae</taxon>
        <taxon>Cryobacterium</taxon>
    </lineage>
</organism>
<feature type="transmembrane region" description="Helical" evidence="1">
    <location>
        <begin position="128"/>
        <end position="152"/>
    </location>
</feature>
<name>A0A4R8WEP3_9MICO</name>
<keyword evidence="3" id="KW-1185">Reference proteome</keyword>